<name>A0A286GY34_9PROT</name>
<protein>
    <submittedName>
        <fullName evidence="1">PAS domain-containing protein</fullName>
    </submittedName>
</protein>
<proteinExistence type="predicted"/>
<accession>A0A286GY34</accession>
<dbReference type="InterPro" id="IPR009922">
    <property type="entry name" value="DUF1457"/>
</dbReference>
<sequence>MALATGLTPAAATAAGGARSTAAALEAMAGERRTVGQALSYWHAIRGHRSLPTLADVDLAECGPLTDKLFILDIRDGIPEAPFTHCGGSLSAAFGRKVAGKRPHDLMPADVADHLLDLVRAVADFRRPLADAATMPRVRGGGVLKHRMAVMPLAADDGRTVTHILGAFSYRID</sequence>
<evidence type="ECO:0000313" key="2">
    <source>
        <dbReference type="Proteomes" id="UP000219621"/>
    </source>
</evidence>
<reference evidence="1 2" key="1">
    <citation type="submission" date="2017-09" db="EMBL/GenBank/DDBJ databases">
        <authorList>
            <person name="Ehlers B."/>
            <person name="Leendertz F.H."/>
        </authorList>
    </citation>
    <scope>NUCLEOTIDE SEQUENCE [LARGE SCALE GENOMIC DNA]</scope>
    <source>
        <strain evidence="1 2">USBA 140</strain>
    </source>
</reference>
<dbReference type="EMBL" id="OCNJ01000012">
    <property type="protein sequence ID" value="SOE00445.1"/>
    <property type="molecule type" value="Genomic_DNA"/>
</dbReference>
<dbReference type="Pfam" id="PF07310">
    <property type="entry name" value="PAS_5"/>
    <property type="match status" value="1"/>
</dbReference>
<evidence type="ECO:0000313" key="1">
    <source>
        <dbReference type="EMBL" id="SOE00445.1"/>
    </source>
</evidence>
<keyword evidence="2" id="KW-1185">Reference proteome</keyword>
<gene>
    <name evidence="1" type="ORF">SAMN05421508_11298</name>
</gene>
<dbReference type="Proteomes" id="UP000219621">
    <property type="component" value="Unassembled WGS sequence"/>
</dbReference>
<organism evidence="1 2">
    <name type="scientific">Caenispirillum bisanense</name>
    <dbReference type="NCBI Taxonomy" id="414052"/>
    <lineage>
        <taxon>Bacteria</taxon>
        <taxon>Pseudomonadati</taxon>
        <taxon>Pseudomonadota</taxon>
        <taxon>Alphaproteobacteria</taxon>
        <taxon>Rhodospirillales</taxon>
        <taxon>Novispirillaceae</taxon>
        <taxon>Caenispirillum</taxon>
    </lineage>
</organism>
<dbReference type="AlphaFoldDB" id="A0A286GY34"/>